<proteinExistence type="predicted"/>
<comment type="caution">
    <text evidence="1">The sequence shown here is derived from an EMBL/GenBank/DDBJ whole genome shotgun (WGS) entry which is preliminary data.</text>
</comment>
<dbReference type="InParanoid" id="A0A401GR37"/>
<dbReference type="AlphaFoldDB" id="A0A401GR37"/>
<evidence type="ECO:0000313" key="1">
    <source>
        <dbReference type="EMBL" id="GBE84698.1"/>
    </source>
</evidence>
<dbReference type="Gene3D" id="2.40.10.10">
    <property type="entry name" value="Trypsin-like serine proteases"/>
    <property type="match status" value="2"/>
</dbReference>
<evidence type="ECO:0000313" key="2">
    <source>
        <dbReference type="Proteomes" id="UP000287166"/>
    </source>
</evidence>
<dbReference type="OrthoDB" id="5367135at2759"/>
<gene>
    <name evidence="1" type="ORF">SCP_0606780</name>
</gene>
<dbReference type="InterPro" id="IPR009003">
    <property type="entry name" value="Peptidase_S1_PA"/>
</dbReference>
<dbReference type="SUPFAM" id="SSF50494">
    <property type="entry name" value="Trypsin-like serine proteases"/>
    <property type="match status" value="1"/>
</dbReference>
<protein>
    <recommendedName>
        <fullName evidence="3">Serine protease</fullName>
    </recommendedName>
</protein>
<organism evidence="1 2">
    <name type="scientific">Sparassis crispa</name>
    <dbReference type="NCBI Taxonomy" id="139825"/>
    <lineage>
        <taxon>Eukaryota</taxon>
        <taxon>Fungi</taxon>
        <taxon>Dikarya</taxon>
        <taxon>Basidiomycota</taxon>
        <taxon>Agaricomycotina</taxon>
        <taxon>Agaricomycetes</taxon>
        <taxon>Polyporales</taxon>
        <taxon>Sparassidaceae</taxon>
        <taxon>Sparassis</taxon>
    </lineage>
</organism>
<keyword evidence="2" id="KW-1185">Reference proteome</keyword>
<dbReference type="RefSeq" id="XP_027615611.1">
    <property type="nucleotide sequence ID" value="XM_027759810.1"/>
</dbReference>
<dbReference type="STRING" id="139825.A0A401GR37"/>
<dbReference type="EMBL" id="BFAD01000006">
    <property type="protein sequence ID" value="GBE84698.1"/>
    <property type="molecule type" value="Genomic_DNA"/>
</dbReference>
<accession>A0A401GR37</accession>
<reference evidence="1 2" key="1">
    <citation type="journal article" date="2018" name="Sci. Rep.">
        <title>Genome sequence of the cauliflower mushroom Sparassis crispa (Hanabiratake) and its association with beneficial usage.</title>
        <authorList>
            <person name="Kiyama R."/>
            <person name="Furutani Y."/>
            <person name="Kawaguchi K."/>
            <person name="Nakanishi T."/>
        </authorList>
    </citation>
    <scope>NUCLEOTIDE SEQUENCE [LARGE SCALE GENOMIC DNA]</scope>
</reference>
<sequence>MSIPDEMKHPERRGLVIEVDHRGGLKHADINNAQNWAVVLQFLSDGKLSYGSGFFLNFPEVSDLLILTAAHNLISPTNQDSEQLRVYLADGTSLDILGSWVCPRYRGPREDVDDYGAILVQRDPKVPAKSGFGFNMKLGQLERLPGNIFVTGYRAQGQTQRTPTTSTGPFVACHDGLQIEYRVKTEQGISGSAVWLDYDGFPTVVAIHNHGPAYVGGGSRGSLLSPTLFREIFRWLDVGQYGKKLCVQDSRSNPQPGTEPPKAGLYLYFPDDWPFARVRLGFGTAFDVLPVQVAAGSDKVRYALAVGEKWVLFNLTTKLAVLSDKLMDPCLFTKDEKKKKKEMRIVLEHPTTKKAFQLRLEGDMISEFDGDDAESSEVSMVPHPQDNLDRFTTFAFV</sequence>
<name>A0A401GR37_9APHY</name>
<evidence type="ECO:0008006" key="3">
    <source>
        <dbReference type="Google" id="ProtNLM"/>
    </source>
</evidence>
<dbReference type="GeneID" id="38781615"/>
<dbReference type="Proteomes" id="UP000287166">
    <property type="component" value="Unassembled WGS sequence"/>
</dbReference>
<dbReference type="InterPro" id="IPR043504">
    <property type="entry name" value="Peptidase_S1_PA_chymotrypsin"/>
</dbReference>